<organism evidence="3">
    <name type="scientific">marine metagenome</name>
    <dbReference type="NCBI Taxonomy" id="408172"/>
    <lineage>
        <taxon>unclassified sequences</taxon>
        <taxon>metagenomes</taxon>
        <taxon>ecological metagenomes</taxon>
    </lineage>
</organism>
<dbReference type="AlphaFoldDB" id="A0A381NU63"/>
<name>A0A381NU63_9ZZZZ</name>
<feature type="domain" description="VOC" evidence="2">
    <location>
        <begin position="148"/>
        <end position="262"/>
    </location>
</feature>
<dbReference type="Gene3D" id="3.10.180.10">
    <property type="entry name" value="2,3-Dihydroxybiphenyl 1,2-Dioxygenase, domain 1"/>
    <property type="match status" value="2"/>
</dbReference>
<dbReference type="Pfam" id="PF00903">
    <property type="entry name" value="Glyoxalase"/>
    <property type="match status" value="1"/>
</dbReference>
<dbReference type="SUPFAM" id="SSF54593">
    <property type="entry name" value="Glyoxalase/Bleomycin resistance protein/Dihydroxybiphenyl dioxygenase"/>
    <property type="match status" value="2"/>
</dbReference>
<proteinExistence type="predicted"/>
<keyword evidence="1" id="KW-0479">Metal-binding</keyword>
<gene>
    <name evidence="3" type="ORF">METZ01_LOCUS10986</name>
</gene>
<dbReference type="InterPro" id="IPR037523">
    <property type="entry name" value="VOC_core"/>
</dbReference>
<dbReference type="InterPro" id="IPR051785">
    <property type="entry name" value="MMCE/EMCE_epimerase"/>
</dbReference>
<dbReference type="PROSITE" id="PS51819">
    <property type="entry name" value="VOC"/>
    <property type="match status" value="2"/>
</dbReference>
<dbReference type="InterPro" id="IPR004360">
    <property type="entry name" value="Glyas_Fos-R_dOase_dom"/>
</dbReference>
<evidence type="ECO:0000256" key="1">
    <source>
        <dbReference type="ARBA" id="ARBA00022723"/>
    </source>
</evidence>
<dbReference type="EMBL" id="UINC01000599">
    <property type="protein sequence ID" value="SUZ58132.1"/>
    <property type="molecule type" value="Genomic_DNA"/>
</dbReference>
<dbReference type="GO" id="GO:0004493">
    <property type="term" value="F:methylmalonyl-CoA epimerase activity"/>
    <property type="evidence" value="ECO:0007669"/>
    <property type="project" value="TreeGrafter"/>
</dbReference>
<dbReference type="PANTHER" id="PTHR43048">
    <property type="entry name" value="METHYLMALONYL-COA EPIMERASE"/>
    <property type="match status" value="1"/>
</dbReference>
<protein>
    <recommendedName>
        <fullName evidence="2">VOC domain-containing protein</fullName>
    </recommendedName>
</protein>
<dbReference type="GO" id="GO:0046872">
    <property type="term" value="F:metal ion binding"/>
    <property type="evidence" value="ECO:0007669"/>
    <property type="project" value="UniProtKB-KW"/>
</dbReference>
<sequence>MRFLIAGALALFLTLPAQAQLASPNAAGVSFAHVHLNVADIEVHKKLWVDHFDGVVVVKGPLTTVKLPGMLVVLTERAPSGTSEGSVMDHFGFKVRNIAEVLAAWRAAGLEVQSEFTGAEGFDNAYLIAPDGVKIELQEDVTLPVKAQAYHVHFFTGGHIELMEWYIDMFSAVQRARGTHPNTADVPGINLSFNGSRAERVPTQGRAIDHIGFEVENLEAFCEMLEARGITFQVPYTEIASIELAIAFFTDPSGVRIELTEGFDKY</sequence>
<accession>A0A381NU63</accession>
<evidence type="ECO:0000313" key="3">
    <source>
        <dbReference type="EMBL" id="SUZ58132.1"/>
    </source>
</evidence>
<dbReference type="InterPro" id="IPR029068">
    <property type="entry name" value="Glyas_Bleomycin-R_OHBP_Dase"/>
</dbReference>
<dbReference type="GO" id="GO:0046491">
    <property type="term" value="P:L-methylmalonyl-CoA metabolic process"/>
    <property type="evidence" value="ECO:0007669"/>
    <property type="project" value="TreeGrafter"/>
</dbReference>
<dbReference type="CDD" id="cd06587">
    <property type="entry name" value="VOC"/>
    <property type="match status" value="1"/>
</dbReference>
<reference evidence="3" key="1">
    <citation type="submission" date="2018-05" db="EMBL/GenBank/DDBJ databases">
        <authorList>
            <person name="Lanie J.A."/>
            <person name="Ng W.-L."/>
            <person name="Kazmierczak K.M."/>
            <person name="Andrzejewski T.M."/>
            <person name="Davidsen T.M."/>
            <person name="Wayne K.J."/>
            <person name="Tettelin H."/>
            <person name="Glass J.I."/>
            <person name="Rusch D."/>
            <person name="Podicherti R."/>
            <person name="Tsui H.-C.T."/>
            <person name="Winkler M.E."/>
        </authorList>
    </citation>
    <scope>NUCLEOTIDE SEQUENCE</scope>
</reference>
<evidence type="ECO:0000259" key="2">
    <source>
        <dbReference type="PROSITE" id="PS51819"/>
    </source>
</evidence>
<dbReference type="PANTHER" id="PTHR43048:SF5">
    <property type="entry name" value="BLR5325 PROTEIN"/>
    <property type="match status" value="1"/>
</dbReference>
<feature type="domain" description="VOC" evidence="2">
    <location>
        <begin position="30"/>
        <end position="140"/>
    </location>
</feature>